<evidence type="ECO:0000313" key="3">
    <source>
        <dbReference type="Proteomes" id="UP000005013"/>
    </source>
</evidence>
<dbReference type="GO" id="GO:0030338">
    <property type="term" value="F:CMP-N-acetylneuraminate monooxygenase activity"/>
    <property type="evidence" value="ECO:0007669"/>
    <property type="project" value="TreeGrafter"/>
</dbReference>
<dbReference type="HOGENOM" id="CLU_034056_0_0_7"/>
<dbReference type="PATRIC" id="fig|1163745.3.peg.865"/>
<reference evidence="2 3" key="1">
    <citation type="journal article" date="2013" name="PLoS ONE">
        <title>Sequence Divergence and Conservation in Genomes ofHelicobacter cetorum Strains from a Dolphin and a Whale.</title>
        <authorList>
            <person name="Kersulyte D."/>
            <person name="Rossi M."/>
            <person name="Berg D.E."/>
        </authorList>
    </citation>
    <scope>NUCLEOTIDE SEQUENCE [LARGE SCALE GENOMIC DNA]</scope>
    <source>
        <strain evidence="2 3">MIT 99-5656</strain>
    </source>
</reference>
<proteinExistence type="inferred from homology"/>
<dbReference type="Pfam" id="PF13483">
    <property type="entry name" value="Lactamase_B_3"/>
    <property type="match status" value="1"/>
</dbReference>
<dbReference type="GO" id="GO:0051537">
    <property type="term" value="F:2 iron, 2 sulfur cluster binding"/>
    <property type="evidence" value="ECO:0007669"/>
    <property type="project" value="InterPro"/>
</dbReference>
<dbReference type="STRING" id="1163745.HCD_04105"/>
<dbReference type="Gene3D" id="2.102.10.10">
    <property type="entry name" value="Rieske [2Fe-2S] iron-sulphur domain"/>
    <property type="match status" value="1"/>
</dbReference>
<dbReference type="GO" id="GO:0005737">
    <property type="term" value="C:cytoplasm"/>
    <property type="evidence" value="ECO:0007669"/>
    <property type="project" value="TreeGrafter"/>
</dbReference>
<dbReference type="eggNOG" id="COG2220">
    <property type="taxonomic scope" value="Bacteria"/>
</dbReference>
<comment type="similarity">
    <text evidence="1">Belongs to the CMP-Neu5Ac hydroxylase family.</text>
</comment>
<dbReference type="KEGG" id="hcm:HCD_04105"/>
<dbReference type="InterPro" id="IPR027033">
    <property type="entry name" value="Cnh"/>
</dbReference>
<dbReference type="AlphaFoldDB" id="I0ESB6"/>
<dbReference type="SUPFAM" id="SSF56281">
    <property type="entry name" value="Metallo-hydrolase/oxidoreductase"/>
    <property type="match status" value="1"/>
</dbReference>
<dbReference type="PANTHER" id="PTHR46522">
    <property type="entry name" value="CYTIDINE MONOPHOSPHATE-N-ACETYLNEURAMINIC ACID HYDROXYLASE"/>
    <property type="match status" value="1"/>
</dbReference>
<dbReference type="Gene3D" id="3.60.15.10">
    <property type="entry name" value="Ribonuclease Z/Hydroxyacylglutathione hydrolase-like"/>
    <property type="match status" value="1"/>
</dbReference>
<protein>
    <submittedName>
        <fullName evidence="2">Cytidine monophosphate-N-acetylneuraminic acid</fullName>
    </submittedName>
</protein>
<sequence length="539" mass="62031">MALSDKSKILFYAKYKNSQIEWLIDSVCEHMGGCLCSKEVEFKETSLLQATILKDPILTCPSHSWKLDIRTLTYQNGIKKAPLSNYTIKNNILSVSKISHLKNPFKGTEKGEFSCEYLNHASLFFECNGVKIITDPWLIGPCFLGGWWHKEPSTKEAIKHLKSADFIYISHNHPDHLNAQTLALVPKDKPFIIPNFESKSVENSLRGLGFNNIHALDFKKIISLDSKIQVSILKSGDFRDDSGLYLCLDNHEVLLSVDSNFLNHYVLPKDITMLATSFASGSSGFPLCFDNYSLEEKQKISAQTRMQLKNHVAKMMQVTMPKFYMPYAGMFSEEAKRDSFIKEYNVKNAPKDYESLCEKNNIAYIEPNNATKLSFKGKDLIKTLLKTSFIKDFEPEFYIDLYKKYYQYDSHALIEYLKNAQYFDKQIVTFIPTNDDFSVVVGACVEANFDTQNFRVLEPNEIPLKEKENFRVMQLKVRAEILACVIKHALPFEDFSIGFHCRILRSPNTYESAFWFHFTNIYINPSAVYFKEVEKNCAL</sequence>
<dbReference type="InterPro" id="IPR036866">
    <property type="entry name" value="RibonucZ/Hydroxyglut_hydro"/>
</dbReference>
<accession>I0ESB6</accession>
<dbReference type="EMBL" id="CP003481">
    <property type="protein sequence ID" value="AFI05835.1"/>
    <property type="molecule type" value="Genomic_DNA"/>
</dbReference>
<evidence type="ECO:0000313" key="2">
    <source>
        <dbReference type="EMBL" id="AFI05835.1"/>
    </source>
</evidence>
<dbReference type="PANTHER" id="PTHR46522:SF1">
    <property type="entry name" value="INACTIVE CYTIDINE MONOPHOSPHATE-N-ACETYLNEURAMINIC ACID HYDROXYLASE"/>
    <property type="match status" value="1"/>
</dbReference>
<keyword evidence="3" id="KW-1185">Reference proteome</keyword>
<name>I0ESB6_HELCM</name>
<organism evidence="2 3">
    <name type="scientific">Helicobacter cetorum (strain ATCC BAA-540 / CCUG 52418 / MIT 99-5656)</name>
    <dbReference type="NCBI Taxonomy" id="1163745"/>
    <lineage>
        <taxon>Bacteria</taxon>
        <taxon>Pseudomonadati</taxon>
        <taxon>Campylobacterota</taxon>
        <taxon>Epsilonproteobacteria</taxon>
        <taxon>Campylobacterales</taxon>
        <taxon>Helicobacteraceae</taxon>
        <taxon>Helicobacter</taxon>
    </lineage>
</organism>
<dbReference type="InterPro" id="IPR036922">
    <property type="entry name" value="Rieske_2Fe-2S_sf"/>
</dbReference>
<gene>
    <name evidence="2" type="ordered locus">HCD_04105</name>
</gene>
<dbReference type="GO" id="GO:0046381">
    <property type="term" value="P:CMP-N-acetylneuraminate metabolic process"/>
    <property type="evidence" value="ECO:0007669"/>
    <property type="project" value="TreeGrafter"/>
</dbReference>
<dbReference type="Proteomes" id="UP000005013">
    <property type="component" value="Chromosome"/>
</dbReference>
<evidence type="ECO:0000256" key="1">
    <source>
        <dbReference type="ARBA" id="ARBA00010303"/>
    </source>
</evidence>